<dbReference type="InterPro" id="IPR036390">
    <property type="entry name" value="WH_DNA-bd_sf"/>
</dbReference>
<evidence type="ECO:0000256" key="3">
    <source>
        <dbReference type="ARBA" id="ARBA00023163"/>
    </source>
</evidence>
<dbReference type="PRINTS" id="PR00778">
    <property type="entry name" value="HTHARSR"/>
</dbReference>
<dbReference type="Gene3D" id="1.10.10.10">
    <property type="entry name" value="Winged helix-like DNA-binding domain superfamily/Winged helix DNA-binding domain"/>
    <property type="match status" value="1"/>
</dbReference>
<dbReference type="CDD" id="cd00090">
    <property type="entry name" value="HTH_ARSR"/>
    <property type="match status" value="1"/>
</dbReference>
<keyword evidence="7" id="KW-1185">Reference proteome</keyword>
<dbReference type="PANTHER" id="PTHR43132:SF6">
    <property type="entry name" value="HTH-TYPE TRANSCRIPTIONAL REPRESSOR CZRA"/>
    <property type="match status" value="1"/>
</dbReference>
<evidence type="ECO:0000313" key="6">
    <source>
        <dbReference type="EMBL" id="TFE85267.1"/>
    </source>
</evidence>
<dbReference type="AlphaFoldDB" id="A0A4Y8PX35"/>
<dbReference type="Pfam" id="PF01022">
    <property type="entry name" value="HTH_5"/>
    <property type="match status" value="1"/>
</dbReference>
<gene>
    <name evidence="6" type="ORF">B5M42_17950</name>
</gene>
<proteinExistence type="predicted"/>
<dbReference type="GO" id="GO:0003677">
    <property type="term" value="F:DNA binding"/>
    <property type="evidence" value="ECO:0007669"/>
    <property type="project" value="UniProtKB-KW"/>
</dbReference>
<sequence length="148" mass="17160">MRNELQEKQIGQTEWQNQQEQNAWELPENQPDQQLGCESSCTGTEAKTALKERQLTEETAVGVAELFKALGDPTRVKLIYTLLQRELCVHDLSEALDMGQSAISHQLRYLRNLHIVKRRKAGKTVYYSLDDMHIEQIFVQTLQHLQHM</sequence>
<dbReference type="GO" id="GO:0003700">
    <property type="term" value="F:DNA-binding transcription factor activity"/>
    <property type="evidence" value="ECO:0007669"/>
    <property type="project" value="InterPro"/>
</dbReference>
<evidence type="ECO:0000256" key="4">
    <source>
        <dbReference type="SAM" id="MobiDB-lite"/>
    </source>
</evidence>
<feature type="region of interest" description="Disordered" evidence="4">
    <location>
        <begin position="1"/>
        <end position="38"/>
    </location>
</feature>
<dbReference type="InterPro" id="IPR011991">
    <property type="entry name" value="ArsR-like_HTH"/>
</dbReference>
<dbReference type="PROSITE" id="PS50987">
    <property type="entry name" value="HTH_ARSR_2"/>
    <property type="match status" value="1"/>
</dbReference>
<dbReference type="InterPro" id="IPR051011">
    <property type="entry name" value="Metal_resp_trans_reg"/>
</dbReference>
<dbReference type="InterPro" id="IPR036388">
    <property type="entry name" value="WH-like_DNA-bd_sf"/>
</dbReference>
<dbReference type="SUPFAM" id="SSF46785">
    <property type="entry name" value="Winged helix' DNA-binding domain"/>
    <property type="match status" value="1"/>
</dbReference>
<feature type="domain" description="HTH arsR-type" evidence="5">
    <location>
        <begin position="55"/>
        <end position="148"/>
    </location>
</feature>
<keyword evidence="2" id="KW-0238">DNA-binding</keyword>
<evidence type="ECO:0000256" key="2">
    <source>
        <dbReference type="ARBA" id="ARBA00023125"/>
    </source>
</evidence>
<comment type="caution">
    <text evidence="6">The sequence shown here is derived from an EMBL/GenBank/DDBJ whole genome shotgun (WGS) entry which is preliminary data.</text>
</comment>
<keyword evidence="3" id="KW-0804">Transcription</keyword>
<evidence type="ECO:0000256" key="1">
    <source>
        <dbReference type="ARBA" id="ARBA00023015"/>
    </source>
</evidence>
<dbReference type="SMART" id="SM00418">
    <property type="entry name" value="HTH_ARSR"/>
    <property type="match status" value="1"/>
</dbReference>
<dbReference type="EMBL" id="MYFO01000027">
    <property type="protein sequence ID" value="TFE85267.1"/>
    <property type="molecule type" value="Genomic_DNA"/>
</dbReference>
<name>A0A4Y8PX35_9BACL</name>
<dbReference type="Proteomes" id="UP000298246">
    <property type="component" value="Unassembled WGS sequence"/>
</dbReference>
<dbReference type="RefSeq" id="WP_134755283.1">
    <property type="nucleotide sequence ID" value="NZ_MYFO02000004.1"/>
</dbReference>
<feature type="compositionally biased region" description="Low complexity" evidence="4">
    <location>
        <begin position="12"/>
        <end position="25"/>
    </location>
</feature>
<accession>A0A4Y8PX35</accession>
<evidence type="ECO:0000259" key="5">
    <source>
        <dbReference type="PROSITE" id="PS50987"/>
    </source>
</evidence>
<evidence type="ECO:0000313" key="7">
    <source>
        <dbReference type="Proteomes" id="UP000298246"/>
    </source>
</evidence>
<protein>
    <submittedName>
        <fullName evidence="6">Transcriptional regulator</fullName>
    </submittedName>
</protein>
<reference evidence="6 7" key="1">
    <citation type="submission" date="2017-03" db="EMBL/GenBank/DDBJ databases">
        <title>Isolation of Levoglucosan Utilizing Bacteria.</title>
        <authorList>
            <person name="Arya A.S."/>
        </authorList>
    </citation>
    <scope>NUCLEOTIDE SEQUENCE [LARGE SCALE GENOMIC DNA]</scope>
    <source>
        <strain evidence="6 7">MEC069</strain>
    </source>
</reference>
<organism evidence="6 7">
    <name type="scientific">Paenibacillus athensensis</name>
    <dbReference type="NCBI Taxonomy" id="1967502"/>
    <lineage>
        <taxon>Bacteria</taxon>
        <taxon>Bacillati</taxon>
        <taxon>Bacillota</taxon>
        <taxon>Bacilli</taxon>
        <taxon>Bacillales</taxon>
        <taxon>Paenibacillaceae</taxon>
        <taxon>Paenibacillus</taxon>
    </lineage>
</organism>
<dbReference type="InterPro" id="IPR001845">
    <property type="entry name" value="HTH_ArsR_DNA-bd_dom"/>
</dbReference>
<dbReference type="OrthoDB" id="9794330at2"/>
<dbReference type="NCBIfam" id="NF033788">
    <property type="entry name" value="HTH_metalloreg"/>
    <property type="match status" value="1"/>
</dbReference>
<dbReference type="PANTHER" id="PTHR43132">
    <property type="entry name" value="ARSENICAL RESISTANCE OPERON REPRESSOR ARSR-RELATED"/>
    <property type="match status" value="1"/>
</dbReference>
<keyword evidence="1" id="KW-0805">Transcription regulation</keyword>